<accession>A0A7W9JBL0</accession>
<dbReference type="EMBL" id="JACHMY010000001">
    <property type="protein sequence ID" value="MBB5839168.1"/>
    <property type="molecule type" value="Genomic_DNA"/>
</dbReference>
<evidence type="ECO:0000256" key="5">
    <source>
        <dbReference type="SAM" id="SignalP"/>
    </source>
</evidence>
<dbReference type="InterPro" id="IPR013785">
    <property type="entry name" value="Aldolase_TIM"/>
</dbReference>
<evidence type="ECO:0000313" key="6">
    <source>
        <dbReference type="EMBL" id="MBB5839168.1"/>
    </source>
</evidence>
<evidence type="ECO:0000256" key="4">
    <source>
        <dbReference type="RuleBase" id="RU361168"/>
    </source>
</evidence>
<gene>
    <name evidence="6" type="ORF">HDA39_005902</name>
</gene>
<dbReference type="PANTHER" id="PTHR11452:SF42">
    <property type="entry name" value="ALPHA-GALACTOSIDASE"/>
    <property type="match status" value="1"/>
</dbReference>
<dbReference type="AlphaFoldDB" id="A0A7W9JBL0"/>
<evidence type="ECO:0000313" key="7">
    <source>
        <dbReference type="Proteomes" id="UP000549971"/>
    </source>
</evidence>
<evidence type="ECO:0000256" key="3">
    <source>
        <dbReference type="ARBA" id="ARBA00023295"/>
    </source>
</evidence>
<sequence>MTLRKVVSFAAIVPLLAFAVAAPAEAKAPHPQPFMGWSSWSIGSTKAPGYGGDWMDEARIRKTADTMAAKLKPAGYRYINLDAEWSKTRGDWQANSDANGIPSADPVRFPNGIKPVADYVHRKGLKLGIYGAIGLEKKIYDNNVPIAGTNCTVQQIVVLPLTTANKWDDNWMIDYSKPCAQKYIDSVVKKFASWGVDFLKIDGILPSSVAEMAAYSKAIDRTGRKIWLSGSAWPVDIAAAEGLRPSVNGVRIDTDIECYCDTTATWESSVDNRWEDLPNWLPHLRSNYLGDLDSMPIVNNTGTGLQDGISDTERQSVMTFWSMASSPLYVGGDLQNLDDQAVSILTNPEVIALDQSAVLPTRVSGGELQVWKKVVHGRTYAAVYNLGSTPADIKVDFKALGTGRLHTVRDLVARKNLGWSWGSWTAEDVPAHGSRLIRIG</sequence>
<dbReference type="GO" id="GO:0004557">
    <property type="term" value="F:alpha-galactosidase activity"/>
    <property type="evidence" value="ECO:0007669"/>
    <property type="project" value="UniProtKB-EC"/>
</dbReference>
<keyword evidence="4" id="KW-1015">Disulfide bond</keyword>
<dbReference type="InterPro" id="IPR002241">
    <property type="entry name" value="Glyco_hydro_27"/>
</dbReference>
<proteinExistence type="inferred from homology"/>
<name>A0A7W9JBL0_9ACTN</name>
<comment type="catalytic activity">
    <reaction evidence="4">
        <text>Hydrolysis of terminal, non-reducing alpha-D-galactose residues in alpha-D-galactosides, including galactose oligosaccharides, galactomannans and galactolipids.</text>
        <dbReference type="EC" id="3.2.1.22"/>
    </reaction>
</comment>
<dbReference type="PRINTS" id="PR00740">
    <property type="entry name" value="GLHYDRLASE27"/>
</dbReference>
<feature type="signal peptide" evidence="5">
    <location>
        <begin position="1"/>
        <end position="26"/>
    </location>
</feature>
<reference evidence="6 7" key="1">
    <citation type="submission" date="2020-08" db="EMBL/GenBank/DDBJ databases">
        <title>Sequencing the genomes of 1000 actinobacteria strains.</title>
        <authorList>
            <person name="Klenk H.-P."/>
        </authorList>
    </citation>
    <scope>NUCLEOTIDE SEQUENCE [LARGE SCALE GENOMIC DNA]</scope>
    <source>
        <strain evidence="6 7">DSM 28967</strain>
    </source>
</reference>
<dbReference type="CDD" id="cd14792">
    <property type="entry name" value="GH27"/>
    <property type="match status" value="1"/>
</dbReference>
<keyword evidence="5" id="KW-0732">Signal</keyword>
<dbReference type="EC" id="3.2.1.22" evidence="4"/>
<dbReference type="SUPFAM" id="SSF51445">
    <property type="entry name" value="(Trans)glycosidases"/>
    <property type="match status" value="1"/>
</dbReference>
<dbReference type="Pfam" id="PF16499">
    <property type="entry name" value="Melibiase_2"/>
    <property type="match status" value="2"/>
</dbReference>
<dbReference type="GO" id="GO:0005975">
    <property type="term" value="P:carbohydrate metabolic process"/>
    <property type="evidence" value="ECO:0007669"/>
    <property type="project" value="InterPro"/>
</dbReference>
<comment type="similarity">
    <text evidence="1 4">Belongs to the glycosyl hydrolase 27 family.</text>
</comment>
<keyword evidence="7" id="KW-1185">Reference proteome</keyword>
<keyword evidence="3 4" id="KW-0326">Glycosidase</keyword>
<comment type="caution">
    <text evidence="6">The sequence shown here is derived from an EMBL/GenBank/DDBJ whole genome shotgun (WGS) entry which is preliminary data.</text>
</comment>
<dbReference type="Gene3D" id="3.20.20.70">
    <property type="entry name" value="Aldolase class I"/>
    <property type="match status" value="1"/>
</dbReference>
<dbReference type="PANTHER" id="PTHR11452">
    <property type="entry name" value="ALPHA-GALACTOSIDASE/ALPHA-N-ACETYLGALACTOSAMINIDASE"/>
    <property type="match status" value="1"/>
</dbReference>
<dbReference type="SUPFAM" id="SSF51011">
    <property type="entry name" value="Glycosyl hydrolase domain"/>
    <property type="match status" value="1"/>
</dbReference>
<dbReference type="Proteomes" id="UP000549971">
    <property type="component" value="Unassembled WGS sequence"/>
</dbReference>
<dbReference type="Gene3D" id="2.60.40.1180">
    <property type="entry name" value="Golgi alpha-mannosidase II"/>
    <property type="match status" value="1"/>
</dbReference>
<dbReference type="InterPro" id="IPR017853">
    <property type="entry name" value="GH"/>
</dbReference>
<organism evidence="6 7">
    <name type="scientific">Kribbella italica</name>
    <dbReference type="NCBI Taxonomy" id="1540520"/>
    <lineage>
        <taxon>Bacteria</taxon>
        <taxon>Bacillati</taxon>
        <taxon>Actinomycetota</taxon>
        <taxon>Actinomycetes</taxon>
        <taxon>Propionibacteriales</taxon>
        <taxon>Kribbellaceae</taxon>
        <taxon>Kribbella</taxon>
    </lineage>
</organism>
<evidence type="ECO:0000256" key="1">
    <source>
        <dbReference type="ARBA" id="ARBA00009743"/>
    </source>
</evidence>
<keyword evidence="2 4" id="KW-0378">Hydrolase</keyword>
<feature type="chain" id="PRO_5030708995" description="Alpha-galactosidase" evidence="5">
    <location>
        <begin position="27"/>
        <end position="440"/>
    </location>
</feature>
<dbReference type="RefSeq" id="WP_202893152.1">
    <property type="nucleotide sequence ID" value="NZ_JACHMY010000001.1"/>
</dbReference>
<evidence type="ECO:0000256" key="2">
    <source>
        <dbReference type="ARBA" id="ARBA00022801"/>
    </source>
</evidence>
<protein>
    <recommendedName>
        <fullName evidence="4">Alpha-galactosidase</fullName>
        <ecNumber evidence="4">3.2.1.22</ecNumber>
    </recommendedName>
    <alternativeName>
        <fullName evidence="4">Melibiase</fullName>
    </alternativeName>
</protein>
<dbReference type="InterPro" id="IPR013780">
    <property type="entry name" value="Glyco_hydro_b"/>
</dbReference>